<gene>
    <name evidence="2" type="ORF">EYB31_20280</name>
</gene>
<dbReference type="PANTHER" id="PTHR30344">
    <property type="entry name" value="6-PHOSPHOGLUCONOLACTONASE-RELATED"/>
    <property type="match status" value="1"/>
</dbReference>
<protein>
    <recommendedName>
        <fullName evidence="4">Lactonase family protein</fullName>
    </recommendedName>
</protein>
<dbReference type="InterPro" id="IPR015943">
    <property type="entry name" value="WD40/YVTN_repeat-like_dom_sf"/>
</dbReference>
<dbReference type="GO" id="GO:0017057">
    <property type="term" value="F:6-phosphogluconolactonase activity"/>
    <property type="evidence" value="ECO:0007669"/>
    <property type="project" value="TreeGrafter"/>
</dbReference>
<dbReference type="InterPro" id="IPR019405">
    <property type="entry name" value="Lactonase_7-beta_prop"/>
</dbReference>
<name>A0A4V2J3Z1_9BACL</name>
<dbReference type="Gene3D" id="2.130.10.10">
    <property type="entry name" value="YVTN repeat-like/Quinoprotein amine dehydrogenase"/>
    <property type="match status" value="1"/>
</dbReference>
<dbReference type="SUPFAM" id="SSF50969">
    <property type="entry name" value="YVTN repeat-like/Quinoprotein amine dehydrogenase"/>
    <property type="match status" value="1"/>
</dbReference>
<organism evidence="2 3">
    <name type="scientific">Paenibacillus thalictri</name>
    <dbReference type="NCBI Taxonomy" id="2527873"/>
    <lineage>
        <taxon>Bacteria</taxon>
        <taxon>Bacillati</taxon>
        <taxon>Bacillota</taxon>
        <taxon>Bacilli</taxon>
        <taxon>Bacillales</taxon>
        <taxon>Paenibacillaceae</taxon>
        <taxon>Paenibacillus</taxon>
    </lineage>
</organism>
<dbReference type="PANTHER" id="PTHR30344:SF1">
    <property type="entry name" value="6-PHOSPHOGLUCONOLACTONASE"/>
    <property type="match status" value="1"/>
</dbReference>
<dbReference type="Pfam" id="PF10282">
    <property type="entry name" value="Lactonase"/>
    <property type="match status" value="1"/>
</dbReference>
<dbReference type="AlphaFoldDB" id="A0A4V2J3Z1"/>
<accession>A0A4V2J3Z1</accession>
<proteinExistence type="inferred from homology"/>
<evidence type="ECO:0000313" key="2">
    <source>
        <dbReference type="EMBL" id="TBL76330.1"/>
    </source>
</evidence>
<keyword evidence="3" id="KW-1185">Reference proteome</keyword>
<comment type="caution">
    <text evidence="2">The sequence shown here is derived from an EMBL/GenBank/DDBJ whole genome shotgun (WGS) entry which is preliminary data.</text>
</comment>
<evidence type="ECO:0000313" key="3">
    <source>
        <dbReference type="Proteomes" id="UP000293142"/>
    </source>
</evidence>
<evidence type="ECO:0008006" key="4">
    <source>
        <dbReference type="Google" id="ProtNLM"/>
    </source>
</evidence>
<dbReference type="EMBL" id="SIRE01000014">
    <property type="protein sequence ID" value="TBL76330.1"/>
    <property type="molecule type" value="Genomic_DNA"/>
</dbReference>
<reference evidence="2 3" key="1">
    <citation type="submission" date="2019-02" db="EMBL/GenBank/DDBJ databases">
        <title>Paenibacillus sp. nov., isolated from surface-sterilized tissue of Thalictrum simplex L.</title>
        <authorList>
            <person name="Tuo L."/>
        </authorList>
    </citation>
    <scope>NUCLEOTIDE SEQUENCE [LARGE SCALE GENOMIC DNA]</scope>
    <source>
        <strain evidence="2 3">N2SHLJ1</strain>
    </source>
</reference>
<evidence type="ECO:0000256" key="1">
    <source>
        <dbReference type="ARBA" id="ARBA00005564"/>
    </source>
</evidence>
<dbReference type="Proteomes" id="UP000293142">
    <property type="component" value="Unassembled WGS sequence"/>
</dbReference>
<dbReference type="InterPro" id="IPR050282">
    <property type="entry name" value="Cycloisomerase_2"/>
</dbReference>
<dbReference type="InterPro" id="IPR011044">
    <property type="entry name" value="Quino_amine_DH_bsu"/>
</dbReference>
<dbReference type="OrthoDB" id="9790815at2"/>
<comment type="similarity">
    <text evidence="1">Belongs to the cycloisomerase 2 family.</text>
</comment>
<sequence length="389" mass="42565">MMTMGKSYVYIGNRSSEKQPANDGMAICEYDTESGKLKHLNHVSKQLSIGAVYIDTKRKILYCTDERVDYPGLRAGGGGQVVAFSIHPENGALTEINRQPSYGAKPSFVVTDADSKFLLITNHGFRNTVTLTEQDAFGKITLKVLHDESSIVLYPLQEDGSIGEPCDVFRLTGEGPESFQLSAHAHSIQRSPLGEWYAVCDKGGDQMFMFRLDDDKKKIVPCKGSPFPCSPGSAPRYSAFHPTLPYLFVNKENKTILTAFRYDEEGKLEHVCTIDALPPYITPPQGFTQSDICVGKSGQYVYTLLRQVNVISVFEIDENTGKLTMIQAFEQVCDGPRGCAASPDGRFLIVAAHAGHAVVTYPIGEDGTLSPAVSSIVQPAPGTVNFFEI</sequence>